<reference evidence="4" key="1">
    <citation type="submission" date="2022-10" db="EMBL/GenBank/DDBJ databases">
        <title>Complete genome of Methanoculleus submarinus DSM 15122.</title>
        <authorList>
            <person name="Chen S.-C."/>
            <person name="Lai S.-J."/>
            <person name="You Y.-T."/>
        </authorList>
    </citation>
    <scope>NUCLEOTIDE SEQUENCE</scope>
    <source>
        <strain evidence="4">DSM 15122</strain>
    </source>
</reference>
<protein>
    <submittedName>
        <fullName evidence="4">Peptidase S16</fullName>
    </submittedName>
</protein>
<evidence type="ECO:0000313" key="4">
    <source>
        <dbReference type="EMBL" id="UYU19265.1"/>
    </source>
</evidence>
<dbReference type="PRINTS" id="PR00830">
    <property type="entry name" value="ENDOLAPTASE"/>
</dbReference>
<dbReference type="GO" id="GO:0006508">
    <property type="term" value="P:proteolysis"/>
    <property type="evidence" value="ECO:0007669"/>
    <property type="project" value="UniProtKB-KW"/>
</dbReference>
<dbReference type="PANTHER" id="PTHR10046">
    <property type="entry name" value="ATP DEPENDENT LON PROTEASE FAMILY MEMBER"/>
    <property type="match status" value="1"/>
</dbReference>
<dbReference type="GO" id="GO:0030163">
    <property type="term" value="P:protein catabolic process"/>
    <property type="evidence" value="ECO:0007669"/>
    <property type="project" value="InterPro"/>
</dbReference>
<dbReference type="AlphaFoldDB" id="A0AAX3EB14"/>
<evidence type="ECO:0000256" key="1">
    <source>
        <dbReference type="ARBA" id="ARBA00004127"/>
    </source>
</evidence>
<dbReference type="Gene3D" id="3.30.230.10">
    <property type="match status" value="1"/>
</dbReference>
<evidence type="ECO:0000256" key="2">
    <source>
        <dbReference type="PROSITE-ProRule" id="PRU01122"/>
    </source>
</evidence>
<dbReference type="EMBL" id="CP109831">
    <property type="protein sequence ID" value="UYU19265.1"/>
    <property type="molecule type" value="Genomic_DNA"/>
</dbReference>
<keyword evidence="2" id="KW-0645">Protease</keyword>
<dbReference type="Proteomes" id="UP001156196">
    <property type="component" value="Chromosome"/>
</dbReference>
<name>A0AAX3EB14_9EURY</name>
<dbReference type="InterPro" id="IPR020568">
    <property type="entry name" value="Ribosomal_Su5_D2-typ_SF"/>
</dbReference>
<dbReference type="SUPFAM" id="SSF54211">
    <property type="entry name" value="Ribosomal protein S5 domain 2-like"/>
    <property type="match status" value="1"/>
</dbReference>
<accession>A0AAX3EB14</accession>
<dbReference type="KEGG" id="msum:OH143_04025"/>
<comment type="subcellular location">
    <subcellularLocation>
        <location evidence="1">Endomembrane system</location>
        <topology evidence="1">Multi-pass membrane protein</topology>
    </subcellularLocation>
</comment>
<keyword evidence="5" id="KW-1185">Reference proteome</keyword>
<dbReference type="Pfam" id="PF05362">
    <property type="entry name" value="Lon_C"/>
    <property type="match status" value="1"/>
</dbReference>
<evidence type="ECO:0000313" key="5">
    <source>
        <dbReference type="Proteomes" id="UP001156196"/>
    </source>
</evidence>
<dbReference type="InterPro" id="IPR008269">
    <property type="entry name" value="Lon_proteolytic"/>
</dbReference>
<dbReference type="GeneID" id="4848073"/>
<dbReference type="GO" id="GO:0005524">
    <property type="term" value="F:ATP binding"/>
    <property type="evidence" value="ECO:0007669"/>
    <property type="project" value="InterPro"/>
</dbReference>
<evidence type="ECO:0000259" key="3">
    <source>
        <dbReference type="PROSITE" id="PS51786"/>
    </source>
</evidence>
<proteinExistence type="inferred from homology"/>
<dbReference type="GO" id="GO:0012505">
    <property type="term" value="C:endomembrane system"/>
    <property type="evidence" value="ECO:0007669"/>
    <property type="project" value="UniProtKB-SubCell"/>
</dbReference>
<feature type="active site" evidence="2">
    <location>
        <position position="206"/>
    </location>
</feature>
<feature type="active site" evidence="2">
    <location>
        <position position="163"/>
    </location>
</feature>
<keyword evidence="2" id="KW-0720">Serine protease</keyword>
<keyword evidence="2" id="KW-0378">Hydrolase</keyword>
<dbReference type="PROSITE" id="PS51786">
    <property type="entry name" value="LON_PROTEOLYTIC"/>
    <property type="match status" value="1"/>
</dbReference>
<organism evidence="4 5">
    <name type="scientific">Methanoculleus submarinus</name>
    <dbReference type="NCBI Taxonomy" id="204050"/>
    <lineage>
        <taxon>Archaea</taxon>
        <taxon>Methanobacteriati</taxon>
        <taxon>Methanobacteriota</taxon>
        <taxon>Stenosarchaea group</taxon>
        <taxon>Methanomicrobia</taxon>
        <taxon>Methanomicrobiales</taxon>
        <taxon>Methanomicrobiaceae</taxon>
        <taxon>Methanoculleus</taxon>
    </lineage>
</organism>
<dbReference type="InterPro" id="IPR027065">
    <property type="entry name" value="Lon_Prtase"/>
</dbReference>
<dbReference type="GO" id="GO:0004252">
    <property type="term" value="F:serine-type endopeptidase activity"/>
    <property type="evidence" value="ECO:0007669"/>
    <property type="project" value="UniProtKB-UniRule"/>
</dbReference>
<dbReference type="GeneID" id="76730031"/>
<sequence>MRIREKTLTILLVLSLLANVSLLAVALVPVDGLSPALSKPGEAEPLPTATVAPLSPVKVVGNGSVASMQVPVILQKVEVDRGGPLLYEEVTEEGAMVNVSVEVVPGKGRVLVQTTPRMGIVFQDAANLAVVVAANRSRADLTENDIIFSIQGPEDISEIDGPSAGALMAALLLSVLEDFALNESVTVTGTLNENGSIGPVGGILEKAEAARRGGKTLLIISDENNRVFENHEETRSFGGLRIARQRPVIVDSKQYIEENLGIRVKYVDTLDDLLADLRAPAPDPAAGTA</sequence>
<feature type="domain" description="Lon proteolytic" evidence="3">
    <location>
        <begin position="115"/>
        <end position="280"/>
    </location>
</feature>
<dbReference type="GO" id="GO:0004176">
    <property type="term" value="F:ATP-dependent peptidase activity"/>
    <property type="evidence" value="ECO:0007669"/>
    <property type="project" value="UniProtKB-UniRule"/>
</dbReference>
<dbReference type="RefSeq" id="WP_011844789.1">
    <property type="nucleotide sequence ID" value="NZ_CP109831.1"/>
</dbReference>
<dbReference type="InterPro" id="IPR014721">
    <property type="entry name" value="Ribsml_uS5_D2-typ_fold_subgr"/>
</dbReference>
<comment type="similarity">
    <text evidence="2">Belongs to the peptidase S16 family.</text>
</comment>
<gene>
    <name evidence="4" type="ORF">OH143_04025</name>
</gene>